<keyword evidence="1" id="KW-0812">Transmembrane</keyword>
<dbReference type="Proteomes" id="UP001201262">
    <property type="component" value="Unassembled WGS sequence"/>
</dbReference>
<accession>A0AAD4KLZ7</accession>
<comment type="caution">
    <text evidence="2">The sequence shown here is derived from an EMBL/GenBank/DDBJ whole genome shotgun (WGS) entry which is preliminary data.</text>
</comment>
<dbReference type="AlphaFoldDB" id="A0AAD4KLZ7"/>
<dbReference type="EMBL" id="JAJTJA010000008">
    <property type="protein sequence ID" value="KAH8694876.1"/>
    <property type="molecule type" value="Genomic_DNA"/>
</dbReference>
<keyword evidence="1" id="KW-0472">Membrane</keyword>
<evidence type="ECO:0008006" key="4">
    <source>
        <dbReference type="Google" id="ProtNLM"/>
    </source>
</evidence>
<dbReference type="RefSeq" id="XP_046070018.1">
    <property type="nucleotide sequence ID" value="XM_046219083.1"/>
</dbReference>
<name>A0AAD4KLZ7_9EURO</name>
<reference evidence="2" key="1">
    <citation type="submission" date="2021-12" db="EMBL/GenBank/DDBJ databases">
        <title>Convergent genome expansion in fungi linked to evolution of root-endophyte symbiosis.</title>
        <authorList>
            <consortium name="DOE Joint Genome Institute"/>
            <person name="Ke Y.-H."/>
            <person name="Bonito G."/>
            <person name="Liao H.-L."/>
            <person name="Looney B."/>
            <person name="Rojas-Flechas A."/>
            <person name="Nash J."/>
            <person name="Hameed K."/>
            <person name="Schadt C."/>
            <person name="Martin F."/>
            <person name="Crous P.W."/>
            <person name="Miettinen O."/>
            <person name="Magnuson J.K."/>
            <person name="Labbe J."/>
            <person name="Jacobson D."/>
            <person name="Doktycz M.J."/>
            <person name="Veneault-Fourrey C."/>
            <person name="Kuo A."/>
            <person name="Mondo S."/>
            <person name="Calhoun S."/>
            <person name="Riley R."/>
            <person name="Ohm R."/>
            <person name="LaButti K."/>
            <person name="Andreopoulos B."/>
            <person name="Pangilinan J."/>
            <person name="Nolan M."/>
            <person name="Tritt A."/>
            <person name="Clum A."/>
            <person name="Lipzen A."/>
            <person name="Daum C."/>
            <person name="Barry K."/>
            <person name="Grigoriev I.V."/>
            <person name="Vilgalys R."/>
        </authorList>
    </citation>
    <scope>NUCLEOTIDE SEQUENCE</scope>
    <source>
        <strain evidence="2">PMI_201</strain>
    </source>
</reference>
<keyword evidence="1" id="KW-1133">Transmembrane helix</keyword>
<dbReference type="GeneID" id="70249370"/>
<evidence type="ECO:0000313" key="2">
    <source>
        <dbReference type="EMBL" id="KAH8694876.1"/>
    </source>
</evidence>
<protein>
    <recommendedName>
        <fullName evidence="4">Lectin</fullName>
    </recommendedName>
</protein>
<feature type="transmembrane region" description="Helical" evidence="1">
    <location>
        <begin position="7"/>
        <end position="26"/>
    </location>
</feature>
<organism evidence="2 3">
    <name type="scientific">Talaromyces proteolyticus</name>
    <dbReference type="NCBI Taxonomy" id="1131652"/>
    <lineage>
        <taxon>Eukaryota</taxon>
        <taxon>Fungi</taxon>
        <taxon>Dikarya</taxon>
        <taxon>Ascomycota</taxon>
        <taxon>Pezizomycotina</taxon>
        <taxon>Eurotiomycetes</taxon>
        <taxon>Eurotiomycetidae</taxon>
        <taxon>Eurotiales</taxon>
        <taxon>Trichocomaceae</taxon>
        <taxon>Talaromyces</taxon>
        <taxon>Talaromyces sect. Bacilispori</taxon>
    </lineage>
</organism>
<keyword evidence="3" id="KW-1185">Reference proteome</keyword>
<evidence type="ECO:0000313" key="3">
    <source>
        <dbReference type="Proteomes" id="UP001201262"/>
    </source>
</evidence>
<sequence length="251" mass="27687">MASNLKVIIYLSFFALIPSGICSYFVNFDASNDTLNDPSKIGQLNLEAARGDKVSSNQPDLYIKLGKDDNGTAALHCHRIKGDIRSEYHALAGKTEKDTTYYIGYQFSLAEIEQSLMIWQFKEFEANSHGGANIPLSMEIVNGKLEFQYQSSGNSHRESQWSTEVTADTVYSAGIVINTSTPGWVQFYWNGDLQKFSSTGGHNLTATTFPGRADPKFGAYRGEAVGIDTYIYKIQIGTEQSDIASAADLKK</sequence>
<evidence type="ECO:0000256" key="1">
    <source>
        <dbReference type="SAM" id="Phobius"/>
    </source>
</evidence>
<gene>
    <name evidence="2" type="ORF">BGW36DRAFT_408577</name>
</gene>
<proteinExistence type="predicted"/>